<reference evidence="1 2" key="1">
    <citation type="submission" date="2023-08" db="EMBL/GenBank/DDBJ databases">
        <title>Black Yeasts Isolated from many extreme environments.</title>
        <authorList>
            <person name="Coleine C."/>
            <person name="Stajich J.E."/>
            <person name="Selbmann L."/>
        </authorList>
    </citation>
    <scope>NUCLEOTIDE SEQUENCE [LARGE SCALE GENOMIC DNA]</scope>
    <source>
        <strain evidence="1 2">CCFEE 5935</strain>
    </source>
</reference>
<dbReference type="AlphaFoldDB" id="A0AAV9PDA7"/>
<protein>
    <submittedName>
        <fullName evidence="1">Uncharacterized protein</fullName>
    </submittedName>
</protein>
<name>A0AAV9PDA7_9PEZI</name>
<dbReference type="EMBL" id="JAVRRT010000007">
    <property type="protein sequence ID" value="KAK5170210.1"/>
    <property type="molecule type" value="Genomic_DNA"/>
</dbReference>
<organism evidence="1 2">
    <name type="scientific">Saxophila tyrrhenica</name>
    <dbReference type="NCBI Taxonomy" id="1690608"/>
    <lineage>
        <taxon>Eukaryota</taxon>
        <taxon>Fungi</taxon>
        <taxon>Dikarya</taxon>
        <taxon>Ascomycota</taxon>
        <taxon>Pezizomycotina</taxon>
        <taxon>Dothideomycetes</taxon>
        <taxon>Dothideomycetidae</taxon>
        <taxon>Mycosphaerellales</taxon>
        <taxon>Extremaceae</taxon>
        <taxon>Saxophila</taxon>
    </lineage>
</organism>
<sequence>MEPSSNNSKLTPLGALGRLPGELRNQLYDIIVSSQEDVSVNADGRLFQHPLSQTSKEVQKEFHPLWYAGVLTHTPTVKVHLRNFVYRSPSPLVAFEAVRSAKTISAITSETSIQPPISLEAIVHSLPTPASNVNRTTVIRIWLTNPFDSDVQLRKFCSLMPMLEHQLQDTLKVEIRWDRESFDTNYCQELLERLGFRHYGPWLTHEGQAVLAGRILRAAFAEAFVRYEGPEKDL</sequence>
<gene>
    <name evidence="1" type="ORF">LTR77_004796</name>
</gene>
<comment type="caution">
    <text evidence="1">The sequence shown here is derived from an EMBL/GenBank/DDBJ whole genome shotgun (WGS) entry which is preliminary data.</text>
</comment>
<evidence type="ECO:0000313" key="1">
    <source>
        <dbReference type="EMBL" id="KAK5170210.1"/>
    </source>
</evidence>
<evidence type="ECO:0000313" key="2">
    <source>
        <dbReference type="Proteomes" id="UP001337655"/>
    </source>
</evidence>
<proteinExistence type="predicted"/>
<dbReference type="GeneID" id="89926140"/>
<dbReference type="Proteomes" id="UP001337655">
    <property type="component" value="Unassembled WGS sequence"/>
</dbReference>
<accession>A0AAV9PDA7</accession>
<dbReference type="RefSeq" id="XP_064659408.1">
    <property type="nucleotide sequence ID" value="XM_064802047.1"/>
</dbReference>
<keyword evidence="2" id="KW-1185">Reference proteome</keyword>